<dbReference type="Pfam" id="PF14429">
    <property type="entry name" value="DOCK-C2"/>
    <property type="match status" value="1"/>
</dbReference>
<dbReference type="Proteomes" id="UP001558652">
    <property type="component" value="Unassembled WGS sequence"/>
</dbReference>
<dbReference type="InterPro" id="IPR043162">
    <property type="entry name" value="DOCK_C_lobe_C"/>
</dbReference>
<dbReference type="PROSITE" id="PS51650">
    <property type="entry name" value="C2_DOCK"/>
    <property type="match status" value="1"/>
</dbReference>
<dbReference type="Pfam" id="PF23554">
    <property type="entry name" value="TPR_DOCK"/>
    <property type="match status" value="1"/>
</dbReference>
<feature type="region of interest" description="Disordered" evidence="6">
    <location>
        <begin position="1407"/>
        <end position="1452"/>
    </location>
</feature>
<dbReference type="InterPro" id="IPR032376">
    <property type="entry name" value="DOCK_N"/>
</dbReference>
<dbReference type="InterPro" id="IPR043161">
    <property type="entry name" value="DOCK_C_lobe_A"/>
</dbReference>
<gene>
    <name evidence="9" type="ORF">AAG570_009612</name>
</gene>
<dbReference type="FunFam" id="2.60.40.150:FF:000045">
    <property type="entry name" value="Dedicator of cytokinesis protein 4"/>
    <property type="match status" value="1"/>
</dbReference>
<evidence type="ECO:0000256" key="3">
    <source>
        <dbReference type="ARBA" id="ARBA00022553"/>
    </source>
</evidence>
<dbReference type="PROSITE" id="PS51651">
    <property type="entry name" value="DOCKER"/>
    <property type="match status" value="1"/>
</dbReference>
<evidence type="ECO:0000256" key="5">
    <source>
        <dbReference type="PROSITE-ProRule" id="PRU00983"/>
    </source>
</evidence>
<dbReference type="InterPro" id="IPR046769">
    <property type="entry name" value="DOCKER_Lobe_A"/>
</dbReference>
<dbReference type="Gene3D" id="2.60.40.150">
    <property type="entry name" value="C2 domain"/>
    <property type="match status" value="1"/>
</dbReference>
<reference evidence="9 10" key="1">
    <citation type="submission" date="2024-07" db="EMBL/GenBank/DDBJ databases">
        <title>Chromosome-level genome assembly of the water stick insect Ranatra chinensis (Heteroptera: Nepidae).</title>
        <authorList>
            <person name="Liu X."/>
        </authorList>
    </citation>
    <scope>NUCLEOTIDE SEQUENCE [LARGE SCALE GENOMIC DNA]</scope>
    <source>
        <strain evidence="9">Cailab_2021Rc</strain>
        <tissue evidence="9">Muscle</tissue>
    </source>
</reference>
<dbReference type="InterPro" id="IPR027007">
    <property type="entry name" value="C2_DOCK-type_domain"/>
</dbReference>
<evidence type="ECO:0000313" key="9">
    <source>
        <dbReference type="EMBL" id="KAL1137917.1"/>
    </source>
</evidence>
<name>A0ABD0Z2K5_9HEMI</name>
<evidence type="ECO:0008006" key="11">
    <source>
        <dbReference type="Google" id="ProtNLM"/>
    </source>
</evidence>
<dbReference type="InterPro" id="IPR046770">
    <property type="entry name" value="DOCKER_Lobe_B"/>
</dbReference>
<keyword evidence="4" id="KW-0344">Guanine-nucleotide releasing factor</keyword>
<evidence type="ECO:0000256" key="4">
    <source>
        <dbReference type="ARBA" id="ARBA00022658"/>
    </source>
</evidence>
<dbReference type="Pfam" id="PF20422">
    <property type="entry name" value="DHR-2_Lobe_B"/>
    <property type="match status" value="1"/>
</dbReference>
<dbReference type="Pfam" id="PF20421">
    <property type="entry name" value="DHR-2_Lobe_C"/>
    <property type="match status" value="1"/>
</dbReference>
<dbReference type="Pfam" id="PF16172">
    <property type="entry name" value="DOCK_N"/>
    <property type="match status" value="1"/>
</dbReference>
<evidence type="ECO:0000256" key="2">
    <source>
        <dbReference type="ARBA" id="ARBA00022490"/>
    </source>
</evidence>
<protein>
    <recommendedName>
        <fullName evidence="11">Dedicator of cytokinesis protein 1</fullName>
    </recommendedName>
</protein>
<dbReference type="InterPro" id="IPR035892">
    <property type="entry name" value="C2_domain_sf"/>
</dbReference>
<dbReference type="InterPro" id="IPR056372">
    <property type="entry name" value="TPR_DOCK"/>
</dbReference>
<dbReference type="PANTHER" id="PTHR45653">
    <property type="entry name" value="DEDICATOR OF CYTOKINESIS"/>
    <property type="match status" value="1"/>
</dbReference>
<comment type="subcellular location">
    <subcellularLocation>
        <location evidence="1">Cytoplasm</location>
    </subcellularLocation>
</comment>
<feature type="region of interest" description="Disordered" evidence="6">
    <location>
        <begin position="1356"/>
        <end position="1385"/>
    </location>
</feature>
<feature type="domain" description="C2 DOCK-type" evidence="7">
    <location>
        <begin position="112"/>
        <end position="291"/>
    </location>
</feature>
<sequence length="1473" mass="170217">MNSDLVRRPFGVAAMDITLYVNGKLEPDEDKQHFLPFLPCDKDNLDGTLKRILTLKELTPKDHKGQGLYASFKMLHGDIKQVREENPHMILGQVSVARKMGFPEVILPGDVRNDLYLTLVSGEFSKGSKSTDKNVQVSVTVCSETGETLQGVIKAGGGVEEESEYRSVVYYHEDKPRWAETCKVAVPIDDFKASHLKFTFKHRSSNDAKDKNEKPFALSFVRLMQENGTTLPDTQHELLVYKVDHKKYTPEDVGYLSLPATRNELEDGIKPSTNCLSLSSKDSFVIQTNVCSTKLTQNVDLLGLLNWTSQPIDQLSDSLTALMKVSGEEIVKFLQDVLDALFNILMQNSDCDLYDDKVFECLLYIIGLVLDLKYQHFQPVLDLYIQESFSATLAYNKLIVVFKGYIDNAGDPAIRELLLKAMKSLQYCIRFIVRSRILFADLYEGKVNDEFIFLFEEMLQSIVTLMHNNTDNTLLVQAACLKYLPSTIPDILQVFSATKLSQLLAELINNVPSQRLTKQKMMTLNDIVHSPLFLKPECREILLPIVLRHIKDLLEARDEEFRNKTKSVAKVAKVLGESEVKLPDFQKQQSFSQVELCVKILSDIMDLLFYDNAGSTVLDLTEIMLTILRTVIQATIAMDRESPLIGNLVAVMLSILRQMRLHHFDSYLNHFATSTDLLDFLIEILLVFRDLVSRQVYQPDWCEMIMLQNSVILKSLRSFSHKIQDMSFEYQAWNNFFHCAIAFLTQPALQLETFSNDKRWRIISRYKDMRRETSFEIRRMWFSLGQHKINFIPSLVGPFLEMTLIPETELRRATIPIFFDMMQCEFYAARDGHSDRRDSNNIRGHFTEFENEMIAKLDNLVEGGKGDEHYKDLFLEILMNNCENHSTMREQGVKFVKTVTRLMERLLEYRCIINDDNKENRMSCTVNLLDFYSEINRKEMYIRYVNKLCDLHLECDNFTEAAYTLKLHAKLLSWMDTPLQGMLRNSKYPHCHTHRQLKEALYFDILQYFDLGKMWECAIEVCKELVKQFEESDLQQLSTLLRKMAQFYDNIMLKLRPEPEYFRVAYYGKGFPAFLQNKVFVYRGKEYERLSDFCSRTLNQLPNAELMNTLTPPSDEIKESPHQYVQINKVEPVMEEKRHRNCGRPVSEQILKYYRVNNVQKFRFSRPYHRKDSTTDSYNEFASLWVERNVLITSYPLPGILRWFPVLSSHTAHLSPLLNAIETMQLTNKSLRELIIQYQNDPHLPLSLLSLKLNGIVDAAVNGGINNYEKAFFTPEYEEKHKEEATEIAQLKELIAKQIPLLEVGIKIHGELAPASLVPFQQRLEHCFKEMQIHVESNYGVKTCDIKFEPVPLRRQTSAPVNDTNRLSGTSFGSNEGTRSRVSSLTRSQVASLKTFVNFATMSPSSTLSRASSVHLRTPSRSSTSTRKEKKKKRRNTNRESTETERTTSQWYTMTPDEIMPSTMFFELNQQVG</sequence>
<evidence type="ECO:0000259" key="8">
    <source>
        <dbReference type="PROSITE" id="PS51651"/>
    </source>
</evidence>
<comment type="caution">
    <text evidence="9">The sequence shown here is derived from an EMBL/GenBank/DDBJ whole genome shotgun (WGS) entry which is preliminary data.</text>
</comment>
<comment type="similarity">
    <text evidence="5">Belongs to the DOCK family.</text>
</comment>
<dbReference type="Gene3D" id="1.25.40.410">
    <property type="match status" value="1"/>
</dbReference>
<dbReference type="SUPFAM" id="SSF48371">
    <property type="entry name" value="ARM repeat"/>
    <property type="match status" value="1"/>
</dbReference>
<evidence type="ECO:0000313" key="10">
    <source>
        <dbReference type="Proteomes" id="UP001558652"/>
    </source>
</evidence>
<keyword evidence="10" id="KW-1185">Reference proteome</keyword>
<dbReference type="GO" id="GO:0005085">
    <property type="term" value="F:guanyl-nucleotide exchange factor activity"/>
    <property type="evidence" value="ECO:0007669"/>
    <property type="project" value="UniProtKB-KW"/>
</dbReference>
<keyword evidence="2" id="KW-0963">Cytoplasm</keyword>
<feature type="compositionally biased region" description="Basic and acidic residues" evidence="6">
    <location>
        <begin position="1437"/>
        <end position="1446"/>
    </location>
</feature>
<evidence type="ECO:0000256" key="6">
    <source>
        <dbReference type="SAM" id="MobiDB-lite"/>
    </source>
</evidence>
<dbReference type="EMBL" id="JBFDAA010000004">
    <property type="protein sequence ID" value="KAL1137917.1"/>
    <property type="molecule type" value="Genomic_DNA"/>
</dbReference>
<dbReference type="InterPro" id="IPR046773">
    <property type="entry name" value="DOCKER_Lobe_C"/>
</dbReference>
<dbReference type="InterPro" id="IPR026791">
    <property type="entry name" value="DOCK"/>
</dbReference>
<evidence type="ECO:0000259" key="7">
    <source>
        <dbReference type="PROSITE" id="PS51650"/>
    </source>
</evidence>
<accession>A0ABD0Z2K5</accession>
<dbReference type="InterPro" id="IPR016024">
    <property type="entry name" value="ARM-type_fold"/>
</dbReference>
<dbReference type="FunFam" id="1.20.58.740:FF:000004">
    <property type="entry name" value="Dedicator of cytokinesis protein 1"/>
    <property type="match status" value="1"/>
</dbReference>
<organism evidence="9 10">
    <name type="scientific">Ranatra chinensis</name>
    <dbReference type="NCBI Taxonomy" id="642074"/>
    <lineage>
        <taxon>Eukaryota</taxon>
        <taxon>Metazoa</taxon>
        <taxon>Ecdysozoa</taxon>
        <taxon>Arthropoda</taxon>
        <taxon>Hexapoda</taxon>
        <taxon>Insecta</taxon>
        <taxon>Pterygota</taxon>
        <taxon>Neoptera</taxon>
        <taxon>Paraneoptera</taxon>
        <taxon>Hemiptera</taxon>
        <taxon>Heteroptera</taxon>
        <taxon>Panheteroptera</taxon>
        <taxon>Nepomorpha</taxon>
        <taxon>Nepidae</taxon>
        <taxon>Ranatrinae</taxon>
        <taxon>Ranatra</taxon>
    </lineage>
</organism>
<dbReference type="PANTHER" id="PTHR45653:SF10">
    <property type="entry name" value="MYOBLAST CITY, ISOFORM B"/>
    <property type="match status" value="1"/>
</dbReference>
<keyword evidence="3" id="KW-0597">Phosphoprotein</keyword>
<dbReference type="GO" id="GO:0005737">
    <property type="term" value="C:cytoplasm"/>
    <property type="evidence" value="ECO:0007669"/>
    <property type="project" value="UniProtKB-SubCell"/>
</dbReference>
<evidence type="ECO:0000256" key="1">
    <source>
        <dbReference type="ARBA" id="ARBA00004496"/>
    </source>
</evidence>
<dbReference type="InterPro" id="IPR027357">
    <property type="entry name" value="DOCKER_dom"/>
</dbReference>
<proteinExistence type="inferred from homology"/>
<dbReference type="Pfam" id="PF06920">
    <property type="entry name" value="DHR-2_Lobe_A"/>
    <property type="match status" value="1"/>
</dbReference>
<feature type="domain" description="DOCKER" evidence="8">
    <location>
        <begin position="932"/>
        <end position="1344"/>
    </location>
</feature>
<dbReference type="Gene3D" id="1.20.58.740">
    <property type="match status" value="1"/>
</dbReference>